<keyword evidence="2" id="KW-0846">Cobalamin</keyword>
<dbReference type="InterPro" id="IPR006159">
    <property type="entry name" value="Acid_CoA_mut_C"/>
</dbReference>
<evidence type="ECO:0000313" key="8">
    <source>
        <dbReference type="Proteomes" id="UP000547674"/>
    </source>
</evidence>
<gene>
    <name evidence="7" type="ORF">HKN21_12090</name>
</gene>
<evidence type="ECO:0000313" key="7">
    <source>
        <dbReference type="EMBL" id="NNF07492.1"/>
    </source>
</evidence>
<evidence type="ECO:0000256" key="3">
    <source>
        <dbReference type="ARBA" id="ARBA00022723"/>
    </source>
</evidence>
<proteinExistence type="predicted"/>
<comment type="cofactor">
    <cofactor evidence="1">
        <name>adenosylcob(III)alamin</name>
        <dbReference type="ChEBI" id="CHEBI:18408"/>
    </cofactor>
</comment>
<evidence type="ECO:0000259" key="6">
    <source>
        <dbReference type="PROSITE" id="PS51332"/>
    </source>
</evidence>
<accession>A0A7Y2H362</accession>
<sequence>SILSGAHNTLFTKVMEILNERGLKDILVTGGGIIPDSDMQKLKQLGVGDLFGPGTPTEDIVNYIQTWVKENRWQT</sequence>
<dbReference type="InterPro" id="IPR006158">
    <property type="entry name" value="Cobalamin-bd"/>
</dbReference>
<protein>
    <submittedName>
        <fullName evidence="7">Methylmalonyl-CoA mutase</fullName>
    </submittedName>
</protein>
<dbReference type="EMBL" id="JABDJR010000487">
    <property type="protein sequence ID" value="NNF07492.1"/>
    <property type="molecule type" value="Genomic_DNA"/>
</dbReference>
<evidence type="ECO:0000256" key="2">
    <source>
        <dbReference type="ARBA" id="ARBA00022628"/>
    </source>
</evidence>
<name>A0A7Y2H362_UNCEI</name>
<feature type="domain" description="B12-binding" evidence="6">
    <location>
        <begin position="1"/>
        <end position="75"/>
    </location>
</feature>
<evidence type="ECO:0000256" key="5">
    <source>
        <dbReference type="ARBA" id="ARBA00023285"/>
    </source>
</evidence>
<evidence type="ECO:0000256" key="1">
    <source>
        <dbReference type="ARBA" id="ARBA00001922"/>
    </source>
</evidence>
<dbReference type="Gene3D" id="3.40.50.280">
    <property type="entry name" value="Cobalamin-binding domain"/>
    <property type="match status" value="1"/>
</dbReference>
<organism evidence="7 8">
    <name type="scientific">Eiseniibacteriota bacterium</name>
    <dbReference type="NCBI Taxonomy" id="2212470"/>
    <lineage>
        <taxon>Bacteria</taxon>
        <taxon>Candidatus Eiseniibacteriota</taxon>
    </lineage>
</organism>
<dbReference type="GO" id="GO:0031419">
    <property type="term" value="F:cobalamin binding"/>
    <property type="evidence" value="ECO:0007669"/>
    <property type="project" value="UniProtKB-KW"/>
</dbReference>
<keyword evidence="4" id="KW-0413">Isomerase</keyword>
<feature type="non-terminal residue" evidence="7">
    <location>
        <position position="1"/>
    </location>
</feature>
<dbReference type="InterPro" id="IPR036724">
    <property type="entry name" value="Cobalamin-bd_sf"/>
</dbReference>
<dbReference type="PROSITE" id="PS51332">
    <property type="entry name" value="B12_BINDING"/>
    <property type="match status" value="1"/>
</dbReference>
<reference evidence="7 8" key="1">
    <citation type="submission" date="2020-03" db="EMBL/GenBank/DDBJ databases">
        <title>Metabolic flexibility allows generalist bacteria to become dominant in a frequently disturbed ecosystem.</title>
        <authorList>
            <person name="Chen Y.-J."/>
            <person name="Leung P.M."/>
            <person name="Bay S.K."/>
            <person name="Hugenholtz P."/>
            <person name="Kessler A.J."/>
            <person name="Shelley G."/>
            <person name="Waite D.W."/>
            <person name="Cook P.L."/>
            <person name="Greening C."/>
        </authorList>
    </citation>
    <scope>NUCLEOTIDE SEQUENCE [LARGE SCALE GENOMIC DNA]</scope>
    <source>
        <strain evidence="7">SS_bin_28</strain>
    </source>
</reference>
<dbReference type="GO" id="GO:0046872">
    <property type="term" value="F:metal ion binding"/>
    <property type="evidence" value="ECO:0007669"/>
    <property type="project" value="UniProtKB-KW"/>
</dbReference>
<dbReference type="Proteomes" id="UP000547674">
    <property type="component" value="Unassembled WGS sequence"/>
</dbReference>
<comment type="caution">
    <text evidence="7">The sequence shown here is derived from an EMBL/GenBank/DDBJ whole genome shotgun (WGS) entry which is preliminary data.</text>
</comment>
<dbReference type="NCBIfam" id="TIGR00640">
    <property type="entry name" value="acid_CoA_mut_C"/>
    <property type="match status" value="1"/>
</dbReference>
<dbReference type="SUPFAM" id="SSF52242">
    <property type="entry name" value="Cobalamin (vitamin B12)-binding domain"/>
    <property type="match status" value="1"/>
</dbReference>
<dbReference type="GO" id="GO:0016853">
    <property type="term" value="F:isomerase activity"/>
    <property type="evidence" value="ECO:0007669"/>
    <property type="project" value="UniProtKB-KW"/>
</dbReference>
<evidence type="ECO:0000256" key="4">
    <source>
        <dbReference type="ARBA" id="ARBA00023235"/>
    </source>
</evidence>
<keyword evidence="3" id="KW-0479">Metal-binding</keyword>
<dbReference type="AlphaFoldDB" id="A0A7Y2H362"/>
<keyword evidence="5" id="KW-0170">Cobalt</keyword>